<comment type="caution">
    <text evidence="8">The sequence shown here is derived from an EMBL/GenBank/DDBJ whole genome shotgun (WGS) entry which is preliminary data.</text>
</comment>
<dbReference type="InterPro" id="IPR029063">
    <property type="entry name" value="SAM-dependent_MTases_sf"/>
</dbReference>
<dbReference type="InterPro" id="IPR004556">
    <property type="entry name" value="HemK-like"/>
</dbReference>
<dbReference type="RefSeq" id="WP_063383191.1">
    <property type="nucleotide sequence ID" value="NZ_AUXX01000073.1"/>
</dbReference>
<feature type="binding site" evidence="5">
    <location>
        <position position="176"/>
    </location>
    <ligand>
        <name>S-adenosyl-L-methionine</name>
        <dbReference type="ChEBI" id="CHEBI:59789"/>
    </ligand>
</feature>
<comment type="function">
    <text evidence="5">Methylates the class 1 translation termination release factors RF1/PrfA and RF2/PrfB on the glutamine residue of the universally conserved GGQ motif.</text>
</comment>
<organism evidence="8 9">
    <name type="scientific">Pseudoalteromonas luteoviolacea S4060-1</name>
    <dbReference type="NCBI Taxonomy" id="1365257"/>
    <lineage>
        <taxon>Bacteria</taxon>
        <taxon>Pseudomonadati</taxon>
        <taxon>Pseudomonadota</taxon>
        <taxon>Gammaproteobacteria</taxon>
        <taxon>Alteromonadales</taxon>
        <taxon>Pseudoalteromonadaceae</taxon>
        <taxon>Pseudoalteromonas</taxon>
    </lineage>
</organism>
<protein>
    <recommendedName>
        <fullName evidence="5">Release factor glutamine methyltransferase</fullName>
        <shortName evidence="5">RF MTase</shortName>
        <ecNumber evidence="5">2.1.1.297</ecNumber>
    </recommendedName>
    <alternativeName>
        <fullName evidence="5">N5-glutamine methyltransferase PrmC</fullName>
    </alternativeName>
    <alternativeName>
        <fullName evidence="5">Protein-(glutamine-N5) MTase PrmC</fullName>
    </alternativeName>
    <alternativeName>
        <fullName evidence="5">Protein-glutamine N-methyltransferase PrmC</fullName>
    </alternativeName>
</protein>
<accession>A0A161XYX1</accession>
<dbReference type="PROSITE" id="PS00092">
    <property type="entry name" value="N6_MTASE"/>
    <property type="match status" value="1"/>
</dbReference>
<feature type="binding site" evidence="5">
    <location>
        <position position="191"/>
    </location>
    <ligand>
        <name>S-adenosyl-L-methionine</name>
        <dbReference type="ChEBI" id="CHEBI:59789"/>
    </ligand>
</feature>
<dbReference type="EC" id="2.1.1.297" evidence="5"/>
<evidence type="ECO:0000256" key="3">
    <source>
        <dbReference type="ARBA" id="ARBA00022691"/>
    </source>
</evidence>
<evidence type="ECO:0000313" key="9">
    <source>
        <dbReference type="Proteomes" id="UP000076661"/>
    </source>
</evidence>
<dbReference type="HAMAP" id="MF_02126">
    <property type="entry name" value="RF_methyltr_PrmC"/>
    <property type="match status" value="1"/>
</dbReference>
<dbReference type="CDD" id="cd02440">
    <property type="entry name" value="AdoMet_MTases"/>
    <property type="match status" value="1"/>
</dbReference>
<dbReference type="AlphaFoldDB" id="A0A161XYX1"/>
<dbReference type="Pfam" id="PF17827">
    <property type="entry name" value="PrmC_N"/>
    <property type="match status" value="1"/>
</dbReference>
<dbReference type="InterPro" id="IPR040758">
    <property type="entry name" value="PrmC_N"/>
</dbReference>
<dbReference type="EMBL" id="AUXX01000073">
    <property type="protein sequence ID" value="KZN59121.1"/>
    <property type="molecule type" value="Genomic_DNA"/>
</dbReference>
<comment type="similarity">
    <text evidence="5">Belongs to the protein N5-glutamine methyltransferase family. PrmC subfamily.</text>
</comment>
<evidence type="ECO:0000256" key="2">
    <source>
        <dbReference type="ARBA" id="ARBA00022679"/>
    </source>
</evidence>
<dbReference type="InterPro" id="IPR002052">
    <property type="entry name" value="DNA_methylase_N6_adenine_CS"/>
</dbReference>
<dbReference type="InterPro" id="IPR050320">
    <property type="entry name" value="N5-glutamine_MTase"/>
</dbReference>
<evidence type="ECO:0000313" key="8">
    <source>
        <dbReference type="EMBL" id="KZN59121.1"/>
    </source>
</evidence>
<feature type="domain" description="Release factor glutamine methyltransferase N-terminal" evidence="7">
    <location>
        <begin position="12"/>
        <end position="81"/>
    </location>
</feature>
<dbReference type="NCBIfam" id="TIGR00536">
    <property type="entry name" value="hemK_fam"/>
    <property type="match status" value="1"/>
</dbReference>
<name>A0A161XYX1_9GAMM</name>
<keyword evidence="1 5" id="KW-0489">Methyltransferase</keyword>
<dbReference type="InterPro" id="IPR019874">
    <property type="entry name" value="RF_methyltr_PrmC"/>
</dbReference>
<dbReference type="Gene3D" id="1.10.8.10">
    <property type="entry name" value="DNA helicase RuvA subunit, C-terminal domain"/>
    <property type="match status" value="1"/>
</dbReference>
<dbReference type="PATRIC" id="fig|1365257.3.peg.5181"/>
<evidence type="ECO:0000256" key="4">
    <source>
        <dbReference type="ARBA" id="ARBA00048391"/>
    </source>
</evidence>
<comment type="catalytic activity">
    <reaction evidence="4 5">
        <text>L-glutaminyl-[peptide chain release factor] + S-adenosyl-L-methionine = N(5)-methyl-L-glutaminyl-[peptide chain release factor] + S-adenosyl-L-homocysteine + H(+)</text>
        <dbReference type="Rhea" id="RHEA:42896"/>
        <dbReference type="Rhea" id="RHEA-COMP:10271"/>
        <dbReference type="Rhea" id="RHEA-COMP:10272"/>
        <dbReference type="ChEBI" id="CHEBI:15378"/>
        <dbReference type="ChEBI" id="CHEBI:30011"/>
        <dbReference type="ChEBI" id="CHEBI:57856"/>
        <dbReference type="ChEBI" id="CHEBI:59789"/>
        <dbReference type="ChEBI" id="CHEBI:61891"/>
        <dbReference type="EC" id="2.1.1.297"/>
    </reaction>
</comment>
<proteinExistence type="inferred from homology"/>
<sequence length="285" mass="31541">MTINVTCPSNAQAIAWATHLLTALSDSPKLDAEVLLLHVLNKPRSYLFTWPEVELSEQQYAQFKNMVGQRSEGIPVAHLTGEREFWSLPFYVNSSTLIPRPDTETLVEQALGLDLPINANVLDLGTGTGAIALSLASEMPKWQLWAVDYSNDAVLLAKKNQQRLGITNATILQSDWFVNVPKQHFDLIVSNPPYIEENDVHLSQGDVRFEPLSALVAPEQGYADIRHIAKSALDYLMTGGYIMVEHGYDQGAGVQEIFAQMGYGNILTVKDMAGCDRVTLAQKLQ</sequence>
<dbReference type="InterPro" id="IPR007848">
    <property type="entry name" value="Small_mtfrase_dom"/>
</dbReference>
<evidence type="ECO:0000259" key="6">
    <source>
        <dbReference type="Pfam" id="PF05175"/>
    </source>
</evidence>
<evidence type="ECO:0000256" key="1">
    <source>
        <dbReference type="ARBA" id="ARBA00022603"/>
    </source>
</evidence>
<feature type="domain" description="Methyltransferase small" evidence="6">
    <location>
        <begin position="116"/>
        <end position="201"/>
    </location>
</feature>
<dbReference type="GO" id="GO:0032259">
    <property type="term" value="P:methylation"/>
    <property type="evidence" value="ECO:0007669"/>
    <property type="project" value="UniProtKB-KW"/>
</dbReference>
<dbReference type="GO" id="GO:0003676">
    <property type="term" value="F:nucleic acid binding"/>
    <property type="evidence" value="ECO:0007669"/>
    <property type="project" value="InterPro"/>
</dbReference>
<feature type="binding site" evidence="5">
    <location>
        <begin position="125"/>
        <end position="129"/>
    </location>
    <ligand>
        <name>S-adenosyl-L-methionine</name>
        <dbReference type="ChEBI" id="CHEBI:59789"/>
    </ligand>
</feature>
<dbReference type="Pfam" id="PF05175">
    <property type="entry name" value="MTS"/>
    <property type="match status" value="1"/>
</dbReference>
<feature type="binding site" evidence="5">
    <location>
        <position position="148"/>
    </location>
    <ligand>
        <name>S-adenosyl-L-methionine</name>
        <dbReference type="ChEBI" id="CHEBI:59789"/>
    </ligand>
</feature>
<reference evidence="8 9" key="1">
    <citation type="submission" date="2013-07" db="EMBL/GenBank/DDBJ databases">
        <title>Comparative Genomic and Metabolomic Analysis of Twelve Strains of Pseudoalteromonas luteoviolacea.</title>
        <authorList>
            <person name="Vynne N.G."/>
            <person name="Mansson M."/>
            <person name="Gram L."/>
        </authorList>
    </citation>
    <scope>NUCLEOTIDE SEQUENCE [LARGE SCALE GENOMIC DNA]</scope>
    <source>
        <strain evidence="8 9">S4060-1</strain>
    </source>
</reference>
<evidence type="ECO:0000256" key="5">
    <source>
        <dbReference type="HAMAP-Rule" id="MF_02126"/>
    </source>
</evidence>
<dbReference type="GO" id="GO:0102559">
    <property type="term" value="F:peptide chain release factor N(5)-glutamine methyltransferase activity"/>
    <property type="evidence" value="ECO:0007669"/>
    <property type="project" value="UniProtKB-EC"/>
</dbReference>
<dbReference type="SUPFAM" id="SSF53335">
    <property type="entry name" value="S-adenosyl-L-methionine-dependent methyltransferases"/>
    <property type="match status" value="1"/>
</dbReference>
<dbReference type="Gene3D" id="3.40.50.150">
    <property type="entry name" value="Vaccinia Virus protein VP39"/>
    <property type="match status" value="1"/>
</dbReference>
<evidence type="ECO:0000259" key="7">
    <source>
        <dbReference type="Pfam" id="PF17827"/>
    </source>
</evidence>
<dbReference type="FunFam" id="3.40.50.150:FF:000053">
    <property type="entry name" value="Release factor glutamine methyltransferase"/>
    <property type="match status" value="1"/>
</dbReference>
<feature type="binding site" evidence="5">
    <location>
        <begin position="191"/>
        <end position="194"/>
    </location>
    <ligand>
        <name>substrate</name>
    </ligand>
</feature>
<dbReference type="NCBIfam" id="TIGR03534">
    <property type="entry name" value="RF_mod_PrmC"/>
    <property type="match status" value="1"/>
</dbReference>
<dbReference type="PANTHER" id="PTHR18895">
    <property type="entry name" value="HEMK METHYLTRANSFERASE"/>
    <property type="match status" value="1"/>
</dbReference>
<gene>
    <name evidence="5" type="primary">prmC</name>
    <name evidence="8" type="ORF">N478_08820</name>
</gene>
<dbReference type="PANTHER" id="PTHR18895:SF74">
    <property type="entry name" value="MTRF1L RELEASE FACTOR GLUTAMINE METHYLTRANSFERASE"/>
    <property type="match status" value="1"/>
</dbReference>
<dbReference type="Proteomes" id="UP000076661">
    <property type="component" value="Unassembled WGS sequence"/>
</dbReference>
<keyword evidence="3 5" id="KW-0949">S-adenosyl-L-methionine</keyword>
<keyword evidence="2 5" id="KW-0808">Transferase</keyword>